<keyword evidence="1" id="KW-0175">Coiled coil</keyword>
<evidence type="ECO:0000313" key="3">
    <source>
        <dbReference type="Proteomes" id="UP001235030"/>
    </source>
</evidence>
<gene>
    <name evidence="2" type="ORF">TEMA_01510</name>
</gene>
<evidence type="ECO:0000313" key="2">
    <source>
        <dbReference type="EMBL" id="WMT79880.1"/>
    </source>
</evidence>
<feature type="coiled-coil region" evidence="1">
    <location>
        <begin position="64"/>
        <end position="91"/>
    </location>
</feature>
<accession>A0ABY9PW06</accession>
<dbReference type="Proteomes" id="UP001235030">
    <property type="component" value="Chromosome"/>
</dbReference>
<keyword evidence="3" id="KW-1185">Reference proteome</keyword>
<proteinExistence type="predicted"/>
<reference evidence="2 3" key="1">
    <citation type="submission" date="2022-07" db="EMBL/GenBank/DDBJ databases">
        <title>Genome sequence of Terrisporobacter mayombei DSM6539.</title>
        <authorList>
            <person name="Boeer T."/>
            <person name="Bengelsdorf F.R."/>
            <person name="Daniel R."/>
            <person name="Poehlein A."/>
        </authorList>
    </citation>
    <scope>NUCLEOTIDE SEQUENCE [LARGE SCALE GENOMIC DNA]</scope>
    <source>
        <strain evidence="2 3">DSM 6539</strain>
    </source>
</reference>
<name>A0ABY9PW06_9FIRM</name>
<organism evidence="2 3">
    <name type="scientific">Terrisporobacter mayombei</name>
    <dbReference type="NCBI Taxonomy" id="1541"/>
    <lineage>
        <taxon>Bacteria</taxon>
        <taxon>Bacillati</taxon>
        <taxon>Bacillota</taxon>
        <taxon>Clostridia</taxon>
        <taxon>Peptostreptococcales</taxon>
        <taxon>Peptostreptococcaceae</taxon>
        <taxon>Terrisporobacter</taxon>
    </lineage>
</organism>
<sequence>MNFKEYTRNEFLEEHLEDCPEDVNLPMLPICENGDDEEQCKKCWENAIKGIEFKNPVEVFAQNNIQLLDELRIAEEQYKMLKEGRDSLKEQILKQMEIYGVNKFEDDKFSVSYVKGSTGSTFDSAKFKKNYPDIFKEYSKPSVRAASIRFKVK</sequence>
<dbReference type="RefSeq" id="WP_228106606.1">
    <property type="nucleotide sequence ID" value="NZ_CP101637.1"/>
</dbReference>
<dbReference type="EMBL" id="CP101637">
    <property type="protein sequence ID" value="WMT79880.1"/>
    <property type="molecule type" value="Genomic_DNA"/>
</dbReference>
<protein>
    <submittedName>
        <fullName evidence="2">Uncharacterized protein</fullName>
    </submittedName>
</protein>
<evidence type="ECO:0000256" key="1">
    <source>
        <dbReference type="SAM" id="Coils"/>
    </source>
</evidence>